<comment type="caution">
    <text evidence="1">The sequence shown here is derived from an EMBL/GenBank/DDBJ whole genome shotgun (WGS) entry which is preliminary data.</text>
</comment>
<dbReference type="AlphaFoldDB" id="A0A2I0IQY3"/>
<name>A0A2I0IQY3_PUNGR</name>
<dbReference type="EMBL" id="PGOL01002696">
    <property type="protein sequence ID" value="PKI45846.1"/>
    <property type="molecule type" value="Genomic_DNA"/>
</dbReference>
<accession>A0A2I0IQY3</accession>
<dbReference type="Proteomes" id="UP000233551">
    <property type="component" value="Unassembled WGS sequence"/>
</dbReference>
<proteinExistence type="predicted"/>
<keyword evidence="2" id="KW-1185">Reference proteome</keyword>
<reference evidence="1 2" key="1">
    <citation type="submission" date="2017-11" db="EMBL/GenBank/DDBJ databases">
        <title>De-novo sequencing of pomegranate (Punica granatum L.) genome.</title>
        <authorList>
            <person name="Akparov Z."/>
            <person name="Amiraslanov A."/>
            <person name="Hajiyeva S."/>
            <person name="Abbasov M."/>
            <person name="Kaur K."/>
            <person name="Hamwieh A."/>
            <person name="Solovyev V."/>
            <person name="Salamov A."/>
            <person name="Braich B."/>
            <person name="Kosarev P."/>
            <person name="Mahmoud A."/>
            <person name="Hajiyev E."/>
            <person name="Babayeva S."/>
            <person name="Izzatullayeva V."/>
            <person name="Mammadov A."/>
            <person name="Mammadov A."/>
            <person name="Sharifova S."/>
            <person name="Ojaghi J."/>
            <person name="Eynullazada K."/>
            <person name="Bayramov B."/>
            <person name="Abdulazimova A."/>
            <person name="Shahmuradov I."/>
        </authorList>
    </citation>
    <scope>NUCLEOTIDE SEQUENCE [LARGE SCALE GENOMIC DNA]</scope>
    <source>
        <strain evidence="2">cv. AG2017</strain>
        <tissue evidence="1">Leaf</tissue>
    </source>
</reference>
<gene>
    <name evidence="1" type="ORF">CRG98_033767</name>
</gene>
<sequence length="143" mass="15866">MCVKLGRIDGLPKKKEGEALKNQTVATSKKGKATSVNFGRQTSQPISVDYTSASPTYQTYAHLVHYVQPYQSQQAYPSAPPTVIYLSSPLKHSKTKLRLRDLLSRLNVLQLQELNKAVLLNCVYASNTPIFQLLHPTYSGNSS</sequence>
<evidence type="ECO:0000313" key="2">
    <source>
        <dbReference type="Proteomes" id="UP000233551"/>
    </source>
</evidence>
<evidence type="ECO:0000313" key="1">
    <source>
        <dbReference type="EMBL" id="PKI45846.1"/>
    </source>
</evidence>
<organism evidence="1 2">
    <name type="scientific">Punica granatum</name>
    <name type="common">Pomegranate</name>
    <dbReference type="NCBI Taxonomy" id="22663"/>
    <lineage>
        <taxon>Eukaryota</taxon>
        <taxon>Viridiplantae</taxon>
        <taxon>Streptophyta</taxon>
        <taxon>Embryophyta</taxon>
        <taxon>Tracheophyta</taxon>
        <taxon>Spermatophyta</taxon>
        <taxon>Magnoliopsida</taxon>
        <taxon>eudicotyledons</taxon>
        <taxon>Gunneridae</taxon>
        <taxon>Pentapetalae</taxon>
        <taxon>rosids</taxon>
        <taxon>malvids</taxon>
        <taxon>Myrtales</taxon>
        <taxon>Lythraceae</taxon>
        <taxon>Punica</taxon>
    </lineage>
</organism>
<protein>
    <submittedName>
        <fullName evidence="1">Uncharacterized protein</fullName>
    </submittedName>
</protein>